<dbReference type="AlphaFoldDB" id="A0A0C2ZNY3"/>
<organism evidence="10 11">
    <name type="scientific">Scleroderma citrinum Foug A</name>
    <dbReference type="NCBI Taxonomy" id="1036808"/>
    <lineage>
        <taxon>Eukaryota</taxon>
        <taxon>Fungi</taxon>
        <taxon>Dikarya</taxon>
        <taxon>Basidiomycota</taxon>
        <taxon>Agaricomycotina</taxon>
        <taxon>Agaricomycetes</taxon>
        <taxon>Agaricomycetidae</taxon>
        <taxon>Boletales</taxon>
        <taxon>Sclerodermatineae</taxon>
        <taxon>Sclerodermataceae</taxon>
        <taxon>Scleroderma</taxon>
    </lineage>
</organism>
<keyword evidence="5 8" id="KW-0812">Transmembrane</keyword>
<gene>
    <name evidence="10" type="ORF">SCLCIDRAFT_1214376</name>
</gene>
<comment type="pathway">
    <text evidence="2">Secondary metabolite biosynthesis.</text>
</comment>
<comment type="similarity">
    <text evidence="3">Belongs to the wax synthase family.</text>
</comment>
<keyword evidence="7 8" id="KW-0472">Membrane</keyword>
<dbReference type="HOGENOM" id="CLU_032731_1_0_1"/>
<feature type="transmembrane region" description="Helical" evidence="8">
    <location>
        <begin position="271"/>
        <end position="292"/>
    </location>
</feature>
<evidence type="ECO:0000259" key="9">
    <source>
        <dbReference type="Pfam" id="PF13813"/>
    </source>
</evidence>
<dbReference type="EMBL" id="KN822036">
    <property type="protein sequence ID" value="KIM63268.1"/>
    <property type="molecule type" value="Genomic_DNA"/>
</dbReference>
<dbReference type="GO" id="GO:0008374">
    <property type="term" value="F:O-acyltransferase activity"/>
    <property type="evidence" value="ECO:0007669"/>
    <property type="project" value="InterPro"/>
</dbReference>
<dbReference type="GO" id="GO:0006629">
    <property type="term" value="P:lipid metabolic process"/>
    <property type="evidence" value="ECO:0007669"/>
    <property type="project" value="InterPro"/>
</dbReference>
<evidence type="ECO:0000256" key="5">
    <source>
        <dbReference type="ARBA" id="ARBA00022692"/>
    </source>
</evidence>
<dbReference type="InParanoid" id="A0A0C2ZNY3"/>
<protein>
    <recommendedName>
        <fullName evidence="9">Wax synthase domain-containing protein</fullName>
    </recommendedName>
</protein>
<comment type="subcellular location">
    <subcellularLocation>
        <location evidence="1">Membrane</location>
        <topology evidence="1">Multi-pass membrane protein</topology>
    </subcellularLocation>
</comment>
<accession>A0A0C2ZNY3</accession>
<feature type="transmembrane region" description="Helical" evidence="8">
    <location>
        <begin position="173"/>
        <end position="200"/>
    </location>
</feature>
<dbReference type="OrthoDB" id="1077582at2759"/>
<dbReference type="Pfam" id="PF13813">
    <property type="entry name" value="MBOAT_2"/>
    <property type="match status" value="1"/>
</dbReference>
<feature type="domain" description="Wax synthase" evidence="9">
    <location>
        <begin position="208"/>
        <end position="295"/>
    </location>
</feature>
<evidence type="ECO:0000256" key="4">
    <source>
        <dbReference type="ARBA" id="ARBA00022679"/>
    </source>
</evidence>
<dbReference type="STRING" id="1036808.A0A0C2ZNY3"/>
<dbReference type="InterPro" id="IPR044851">
    <property type="entry name" value="Wax_synthase"/>
</dbReference>
<keyword evidence="6 8" id="KW-1133">Transmembrane helix</keyword>
<evidence type="ECO:0000313" key="11">
    <source>
        <dbReference type="Proteomes" id="UP000053989"/>
    </source>
</evidence>
<evidence type="ECO:0000256" key="6">
    <source>
        <dbReference type="ARBA" id="ARBA00022989"/>
    </source>
</evidence>
<feature type="transmembrane region" description="Helical" evidence="8">
    <location>
        <begin position="312"/>
        <end position="333"/>
    </location>
</feature>
<dbReference type="PANTHER" id="PTHR31595">
    <property type="entry name" value="LONG-CHAIN-ALCOHOL O-FATTY-ACYLTRANSFERASE 3-RELATED"/>
    <property type="match status" value="1"/>
</dbReference>
<feature type="transmembrane region" description="Helical" evidence="8">
    <location>
        <begin position="354"/>
        <end position="372"/>
    </location>
</feature>
<evidence type="ECO:0000313" key="10">
    <source>
        <dbReference type="EMBL" id="KIM63268.1"/>
    </source>
</evidence>
<reference evidence="11" key="2">
    <citation type="submission" date="2015-01" db="EMBL/GenBank/DDBJ databases">
        <title>Evolutionary Origins and Diversification of the Mycorrhizal Mutualists.</title>
        <authorList>
            <consortium name="DOE Joint Genome Institute"/>
            <consortium name="Mycorrhizal Genomics Consortium"/>
            <person name="Kohler A."/>
            <person name="Kuo A."/>
            <person name="Nagy L.G."/>
            <person name="Floudas D."/>
            <person name="Copeland A."/>
            <person name="Barry K.W."/>
            <person name="Cichocki N."/>
            <person name="Veneault-Fourrey C."/>
            <person name="LaButti K."/>
            <person name="Lindquist E.A."/>
            <person name="Lipzen A."/>
            <person name="Lundell T."/>
            <person name="Morin E."/>
            <person name="Murat C."/>
            <person name="Riley R."/>
            <person name="Ohm R."/>
            <person name="Sun H."/>
            <person name="Tunlid A."/>
            <person name="Henrissat B."/>
            <person name="Grigoriev I.V."/>
            <person name="Hibbett D.S."/>
            <person name="Martin F."/>
        </authorList>
    </citation>
    <scope>NUCLEOTIDE SEQUENCE [LARGE SCALE GENOMIC DNA]</scope>
    <source>
        <strain evidence="11">Foug A</strain>
    </source>
</reference>
<sequence length="417" mass="47064">MLLLLVSRSLIFAFVALNLKSTVWRATAFSFVLSLALADIASTQTEKAPLTNASGVVLGFVVLEGLRYLLLTRPLEEFRHESDKVPAYQLPYMQRFFWLMSISPRGIGWSFKDFRPVPVDPHHCTRGAFIISRLRTIFACFWLMQAASLYMHSNPVFSTGASIASQGYILRCVNIIATYSGFYGFIYCYCSLLAVVAVAINHSEPQAWPHPFGHWKDAYTIRRFWGRTWHQNCRYIFTAFGPHRYNRRPWDELPSADPSPRNPKDSWSRSYIRICNAFVCSALFHVCVDVAVQFRLWQKYSSMGMLSSGKGYAPFVIGVSASFYLLQPLGVLVEDAVMEVGKRLGVKAGLTTKLIGYVWVWVWVSFTLVPSFDGLRTAIHTAFPEFELGSGTTVVERIVSTVFGVDLMSVISPYIVG</sequence>
<keyword evidence="11" id="KW-1185">Reference proteome</keyword>
<evidence type="ECO:0000256" key="2">
    <source>
        <dbReference type="ARBA" id="ARBA00005179"/>
    </source>
</evidence>
<proteinExistence type="inferred from homology"/>
<evidence type="ECO:0000256" key="7">
    <source>
        <dbReference type="ARBA" id="ARBA00023136"/>
    </source>
</evidence>
<dbReference type="Proteomes" id="UP000053989">
    <property type="component" value="Unassembled WGS sequence"/>
</dbReference>
<reference evidence="10 11" key="1">
    <citation type="submission" date="2014-04" db="EMBL/GenBank/DDBJ databases">
        <authorList>
            <consortium name="DOE Joint Genome Institute"/>
            <person name="Kuo A."/>
            <person name="Kohler A."/>
            <person name="Nagy L.G."/>
            <person name="Floudas D."/>
            <person name="Copeland A."/>
            <person name="Barry K.W."/>
            <person name="Cichocki N."/>
            <person name="Veneault-Fourrey C."/>
            <person name="LaButti K."/>
            <person name="Lindquist E.A."/>
            <person name="Lipzen A."/>
            <person name="Lundell T."/>
            <person name="Morin E."/>
            <person name="Murat C."/>
            <person name="Sun H."/>
            <person name="Tunlid A."/>
            <person name="Henrissat B."/>
            <person name="Grigoriev I.V."/>
            <person name="Hibbett D.S."/>
            <person name="Martin F."/>
            <person name="Nordberg H.P."/>
            <person name="Cantor M.N."/>
            <person name="Hua S.X."/>
        </authorList>
    </citation>
    <scope>NUCLEOTIDE SEQUENCE [LARGE SCALE GENOMIC DNA]</scope>
    <source>
        <strain evidence="10 11">Foug A</strain>
    </source>
</reference>
<evidence type="ECO:0000256" key="8">
    <source>
        <dbReference type="SAM" id="Phobius"/>
    </source>
</evidence>
<evidence type="ECO:0000256" key="3">
    <source>
        <dbReference type="ARBA" id="ARBA00007282"/>
    </source>
</evidence>
<dbReference type="GO" id="GO:0016020">
    <property type="term" value="C:membrane"/>
    <property type="evidence" value="ECO:0007669"/>
    <property type="project" value="UniProtKB-SubCell"/>
</dbReference>
<dbReference type="PANTHER" id="PTHR31595:SF57">
    <property type="entry name" value="OS04G0481900 PROTEIN"/>
    <property type="match status" value="1"/>
</dbReference>
<dbReference type="InterPro" id="IPR032805">
    <property type="entry name" value="Wax_synthase_dom"/>
</dbReference>
<name>A0A0C2ZNY3_9AGAM</name>
<keyword evidence="4" id="KW-0808">Transferase</keyword>
<evidence type="ECO:0000256" key="1">
    <source>
        <dbReference type="ARBA" id="ARBA00004141"/>
    </source>
</evidence>